<evidence type="ECO:0000313" key="1">
    <source>
        <dbReference type="EMBL" id="VFK24021.1"/>
    </source>
</evidence>
<organism evidence="1">
    <name type="scientific">Candidatus Kentrum sp. LPFa</name>
    <dbReference type="NCBI Taxonomy" id="2126335"/>
    <lineage>
        <taxon>Bacteria</taxon>
        <taxon>Pseudomonadati</taxon>
        <taxon>Pseudomonadota</taxon>
        <taxon>Gammaproteobacteria</taxon>
        <taxon>Candidatus Kentrum</taxon>
    </lineage>
</organism>
<name>A0A450X461_9GAMM</name>
<accession>A0A450X461</accession>
<evidence type="ECO:0000313" key="2">
    <source>
        <dbReference type="EMBL" id="VFK35694.1"/>
    </source>
</evidence>
<proteinExistence type="predicted"/>
<protein>
    <submittedName>
        <fullName evidence="1">Uncharacterized protein</fullName>
    </submittedName>
</protein>
<dbReference type="AlphaFoldDB" id="A0A450X461"/>
<gene>
    <name evidence="1" type="ORF">BECKLPF1236A_GA0070988_104005</name>
    <name evidence="2" type="ORF">BECKLPF1236C_GA0070990_104095</name>
</gene>
<sequence length="46" mass="5488">MEYLFDYPENLRQNDQKFLVCHFSLREKSSALIKIPSAQDLSLRSR</sequence>
<dbReference type="EMBL" id="CAADFM010000400">
    <property type="protein sequence ID" value="VFK24021.1"/>
    <property type="molecule type" value="Genomic_DNA"/>
</dbReference>
<reference evidence="1" key="1">
    <citation type="submission" date="2019-02" db="EMBL/GenBank/DDBJ databases">
        <authorList>
            <person name="Gruber-Vodicka R. H."/>
            <person name="Seah K. B. B."/>
        </authorList>
    </citation>
    <scope>NUCLEOTIDE SEQUENCE</scope>
    <source>
        <strain evidence="1">BECK_S312</strain>
        <strain evidence="2">BECK_S426</strain>
    </source>
</reference>
<dbReference type="EMBL" id="CAADFP010000409">
    <property type="protein sequence ID" value="VFK35694.1"/>
    <property type="molecule type" value="Genomic_DNA"/>
</dbReference>